<dbReference type="STRING" id="1064592.G0VC43"/>
<name>G0VC43_NAUCA</name>
<dbReference type="InParanoid" id="G0VC43"/>
<dbReference type="EMBL" id="HE576754">
    <property type="protein sequence ID" value="CCC69050.1"/>
    <property type="molecule type" value="Genomic_DNA"/>
</dbReference>
<gene>
    <name evidence="1" type="primary">NCAS0C00600</name>
    <name evidence="1" type="ordered locus">NCAS_0C00600</name>
</gene>
<reference evidence="1 2" key="1">
    <citation type="journal article" date="2011" name="Proc. Natl. Acad. Sci. U.S.A.">
        <title>Evolutionary erosion of yeast sex chromosomes by mating-type switching accidents.</title>
        <authorList>
            <person name="Gordon J.L."/>
            <person name="Armisen D."/>
            <person name="Proux-Wera E."/>
            <person name="Oheigeartaigh S.S."/>
            <person name="Byrne K.P."/>
            <person name="Wolfe K.H."/>
        </authorList>
    </citation>
    <scope>NUCLEOTIDE SEQUENCE [LARGE SCALE GENOMIC DNA]</scope>
    <source>
        <strain evidence="2">ATCC 76901 / BCRC 22586 / CBS 4309 / NBRC 1992 / NRRL Y-12630</strain>
    </source>
</reference>
<organism evidence="1 2">
    <name type="scientific">Naumovozyma castellii</name>
    <name type="common">Yeast</name>
    <name type="synonym">Saccharomyces castellii</name>
    <dbReference type="NCBI Taxonomy" id="27288"/>
    <lineage>
        <taxon>Eukaryota</taxon>
        <taxon>Fungi</taxon>
        <taxon>Dikarya</taxon>
        <taxon>Ascomycota</taxon>
        <taxon>Saccharomycotina</taxon>
        <taxon>Saccharomycetes</taxon>
        <taxon>Saccharomycetales</taxon>
        <taxon>Saccharomycetaceae</taxon>
        <taxon>Naumovozyma</taxon>
    </lineage>
</organism>
<dbReference type="OrthoDB" id="4061518at2759"/>
<keyword evidence="2" id="KW-1185">Reference proteome</keyword>
<dbReference type="RefSeq" id="XP_003675419.1">
    <property type="nucleotide sequence ID" value="XM_003675371.1"/>
</dbReference>
<dbReference type="Proteomes" id="UP000001640">
    <property type="component" value="Chromosome 3"/>
</dbReference>
<protein>
    <submittedName>
        <fullName evidence="1">Uncharacterized protein</fullName>
    </submittedName>
</protein>
<dbReference type="GeneID" id="96902636"/>
<accession>G0VC43</accession>
<proteinExistence type="predicted"/>
<dbReference type="eggNOG" id="ENOG502QVG0">
    <property type="taxonomic scope" value="Eukaryota"/>
</dbReference>
<evidence type="ECO:0000313" key="1">
    <source>
        <dbReference type="EMBL" id="CCC69050.1"/>
    </source>
</evidence>
<sequence length="770" mass="91240">MLRRHIRIYYNRLRIQSPRRRNITISPSIATTDGNMVPKCTIEPNNDKIDWVYYFDTNARTDLLKPVLSKGKVPIPSLLSTTLQNHPSIMNNIELSKLIHNNKLDGYQEFLNALEKDNKLFPLNFVLELTIDLLKESKFVKIHKIYMLYKECLPIYKQNNQVKYYKFIEIMIRVESYLRNHAECENLFIEYIQAGTVKGDIISLGLKSLVERKKFQLAKELYVQFLQNEEMFPMTSKELHLLLKNFYKYNDFSHMKFVFSLWNKFKCGPESLVQNQPSLNTISLMHKMFILFDDTSGLSDFLNLECVRKTEYEGSLAFELTIFYQELYANKAKFQNQMSALNREELHTKTDEFLERINRDTDARFNFYSSILKAFIFSNDITSIKLTLEKILKDDTILMLHSEKLQENICLYFTKNGLFKELLQYYKQQKNTNNLVLNEAIFTQLWDCYSTAYPMVSHKSNLIRLKKIYDLSKKREDLSWFKQLFENYAQHYGQSIDTDLTDTYYLETSKRFDSIMTALKCNDIKNAQEIILDSVREGFVSYFSFYYAILKKCLEMGPKGEVVARLADDILRKTFHYTPLKLDILWLKYSVVNLRRKSRNQFDQSEKSRIADSKITAFITSCQTSLNFQNYLQLSNIYVKLNNYGQAKLLVNKARKLLDPMNRMQWYMYYKTMLGIGALSLDKEYFLEILKEWNLNANAGYVNHASIRSIKGHLKYFDKRLNPNVIIDEPMINDRIAREMRKLIRRYTLLKSEGLCCVDELYKLLVEWMH</sequence>
<dbReference type="HOGENOM" id="CLU_351657_0_0_1"/>
<dbReference type="KEGG" id="ncs:NCAS_0C00600"/>
<evidence type="ECO:0000313" key="2">
    <source>
        <dbReference type="Proteomes" id="UP000001640"/>
    </source>
</evidence>
<dbReference type="OMA" id="MHESERF"/>
<dbReference type="AlphaFoldDB" id="G0VC43"/>
<reference key="2">
    <citation type="submission" date="2011-08" db="EMBL/GenBank/DDBJ databases">
        <title>Genome sequence of Naumovozyma castellii.</title>
        <authorList>
            <person name="Gordon J.L."/>
            <person name="Armisen D."/>
            <person name="Proux-Wera E."/>
            <person name="OhEigeartaigh S.S."/>
            <person name="Byrne K.P."/>
            <person name="Wolfe K.H."/>
        </authorList>
    </citation>
    <scope>NUCLEOTIDE SEQUENCE</scope>
    <source>
        <strain>Type strain:CBS 4309</strain>
    </source>
</reference>
<dbReference type="FunCoup" id="G0VC43">
    <property type="interactions" value="73"/>
</dbReference>